<dbReference type="Proteomes" id="UP001196413">
    <property type="component" value="Unassembled WGS sequence"/>
</dbReference>
<comment type="caution">
    <text evidence="1">The sequence shown here is derived from an EMBL/GenBank/DDBJ whole genome shotgun (WGS) entry which is preliminary data.</text>
</comment>
<accession>A0AAD5QXL5</accession>
<gene>
    <name evidence="1" type="ORF">KIN20_024410</name>
</gene>
<name>A0AAD5QXL5_PARTN</name>
<protein>
    <submittedName>
        <fullName evidence="1">Uncharacterized protein</fullName>
    </submittedName>
</protein>
<reference evidence="1" key="1">
    <citation type="submission" date="2021-06" db="EMBL/GenBank/DDBJ databases">
        <title>Parelaphostrongylus tenuis whole genome reference sequence.</title>
        <authorList>
            <person name="Garwood T.J."/>
            <person name="Larsen P.A."/>
            <person name="Fountain-Jones N.M."/>
            <person name="Garbe J.R."/>
            <person name="Macchietto M.G."/>
            <person name="Kania S.A."/>
            <person name="Gerhold R.W."/>
            <person name="Richards J.E."/>
            <person name="Wolf T.M."/>
        </authorList>
    </citation>
    <scope>NUCLEOTIDE SEQUENCE</scope>
    <source>
        <strain evidence="1">MNPRO001-30</strain>
        <tissue evidence="1">Meninges</tissue>
    </source>
</reference>
<dbReference type="AlphaFoldDB" id="A0AAD5QXL5"/>
<evidence type="ECO:0000313" key="2">
    <source>
        <dbReference type="Proteomes" id="UP001196413"/>
    </source>
</evidence>
<keyword evidence="2" id="KW-1185">Reference proteome</keyword>
<dbReference type="EMBL" id="JAHQIW010004945">
    <property type="protein sequence ID" value="KAJ1364331.1"/>
    <property type="molecule type" value="Genomic_DNA"/>
</dbReference>
<sequence length="78" mass="8903">MRHARRAQPRMMCEVKDRSTVPVQHRTISGTVSTTNVIMANWSTQMWQDVMNRVVRSLASGSFGLQFLELLLQLGVDK</sequence>
<organism evidence="1 2">
    <name type="scientific">Parelaphostrongylus tenuis</name>
    <name type="common">Meningeal worm</name>
    <dbReference type="NCBI Taxonomy" id="148309"/>
    <lineage>
        <taxon>Eukaryota</taxon>
        <taxon>Metazoa</taxon>
        <taxon>Ecdysozoa</taxon>
        <taxon>Nematoda</taxon>
        <taxon>Chromadorea</taxon>
        <taxon>Rhabditida</taxon>
        <taxon>Rhabditina</taxon>
        <taxon>Rhabditomorpha</taxon>
        <taxon>Strongyloidea</taxon>
        <taxon>Metastrongylidae</taxon>
        <taxon>Parelaphostrongylus</taxon>
    </lineage>
</organism>
<proteinExistence type="predicted"/>
<evidence type="ECO:0000313" key="1">
    <source>
        <dbReference type="EMBL" id="KAJ1364331.1"/>
    </source>
</evidence>